<evidence type="ECO:0000313" key="1">
    <source>
        <dbReference type="EMBL" id="QGQ94700.1"/>
    </source>
</evidence>
<protein>
    <recommendedName>
        <fullName evidence="3">WD40 repeat domain-containing protein</fullName>
    </recommendedName>
</protein>
<dbReference type="PROSITE" id="PS51257">
    <property type="entry name" value="PROKAR_LIPOPROTEIN"/>
    <property type="match status" value="1"/>
</dbReference>
<dbReference type="SUPFAM" id="SSF69304">
    <property type="entry name" value="Tricorn protease N-terminal domain"/>
    <property type="match status" value="1"/>
</dbReference>
<dbReference type="EMBL" id="CP034235">
    <property type="protein sequence ID" value="QGQ94700.1"/>
    <property type="molecule type" value="Genomic_DNA"/>
</dbReference>
<dbReference type="Gene3D" id="2.120.10.30">
    <property type="entry name" value="TolB, C-terminal domain"/>
    <property type="match status" value="1"/>
</dbReference>
<name>A0A6B8REU6_9BACL</name>
<keyword evidence="2" id="KW-1185">Reference proteome</keyword>
<dbReference type="Proteomes" id="UP000426246">
    <property type="component" value="Chromosome"/>
</dbReference>
<proteinExistence type="predicted"/>
<evidence type="ECO:0008006" key="3">
    <source>
        <dbReference type="Google" id="ProtNLM"/>
    </source>
</evidence>
<accession>A0A6B8REU6</accession>
<organism evidence="1 2">
    <name type="scientific">Paenibacillus psychroresistens</name>
    <dbReference type="NCBI Taxonomy" id="1778678"/>
    <lineage>
        <taxon>Bacteria</taxon>
        <taxon>Bacillati</taxon>
        <taxon>Bacillota</taxon>
        <taxon>Bacilli</taxon>
        <taxon>Bacillales</taxon>
        <taxon>Paenibacillaceae</taxon>
        <taxon>Paenibacillus</taxon>
    </lineage>
</organism>
<dbReference type="RefSeq" id="WP_155699706.1">
    <property type="nucleotide sequence ID" value="NZ_CP034235.1"/>
</dbReference>
<reference evidence="2" key="1">
    <citation type="submission" date="2018-11" db="EMBL/GenBank/DDBJ databases">
        <title>Complete genome sequence of Paenibacillus sp. ML311-T8.</title>
        <authorList>
            <person name="Nam Y.-D."/>
            <person name="Kang J."/>
            <person name="Chung W.-H."/>
            <person name="Park Y.S."/>
        </authorList>
    </citation>
    <scope>NUCLEOTIDE SEQUENCE [LARGE SCALE GENOMIC DNA]</scope>
    <source>
        <strain evidence="2">ML311-T8</strain>
    </source>
</reference>
<dbReference type="OrthoDB" id="2663372at2"/>
<dbReference type="AlphaFoldDB" id="A0A6B8REU6"/>
<sequence length="385" mass="43103">MSHSTFRLIVVFVLLSFLIAGCTNELKPKTVIIPDTEESSEPDGVNEEFAVNKIYTLADPGDGNGDILGWIDQKQVIGLYGNDQSRSFERVDYKYNSHQEIKAVKSSKQMAKLAPDGMHIAYFENKEITNQLKLLDLANSKEIVIQDNVVGPYLLNALTWSNNSQYVTNAVENEKVKDGSFIAYDILHNSSNQYQVPGWNFREMSFGVKISDDGKSAMIIKVADGQYKLIYGELKGSGFVSIFEQPINVDGTYDYINDNQIIFVSAGGALSIYDRRNTTITNLLEHINAFQLSKDRKYIAYSKDQEEIFVAKLQGNNIINEKSIYKGLIPFHMQWSPDNKKILLSGRKPYASEAAPVPAASREPAVAAPAQITTIDNLPFIIEFK</sequence>
<dbReference type="KEGG" id="ppsc:EHS13_07265"/>
<gene>
    <name evidence="1" type="ORF">EHS13_07265</name>
</gene>
<dbReference type="InterPro" id="IPR011042">
    <property type="entry name" value="6-blade_b-propeller_TolB-like"/>
</dbReference>
<evidence type="ECO:0000313" key="2">
    <source>
        <dbReference type="Proteomes" id="UP000426246"/>
    </source>
</evidence>